<dbReference type="Gene3D" id="3.40.630.10">
    <property type="entry name" value="Zn peptidases"/>
    <property type="match status" value="1"/>
</dbReference>
<dbReference type="OrthoDB" id="7055905at2"/>
<dbReference type="Gene3D" id="3.30.70.360">
    <property type="match status" value="1"/>
</dbReference>
<dbReference type="GO" id="GO:0016787">
    <property type="term" value="F:hydrolase activity"/>
    <property type="evidence" value="ECO:0007669"/>
    <property type="project" value="UniProtKB-KW"/>
</dbReference>
<dbReference type="InterPro" id="IPR002933">
    <property type="entry name" value="Peptidase_M20"/>
</dbReference>
<gene>
    <name evidence="4" type="ORF">EAS64_24710</name>
</gene>
<dbReference type="PANTHER" id="PTHR43808">
    <property type="entry name" value="ACETYLORNITHINE DEACETYLASE"/>
    <property type="match status" value="1"/>
</dbReference>
<name>A0A6P2C263_9ACTN</name>
<evidence type="ECO:0000313" key="5">
    <source>
        <dbReference type="Proteomes" id="UP000460272"/>
    </source>
</evidence>
<dbReference type="Pfam" id="PF07687">
    <property type="entry name" value="M20_dimer"/>
    <property type="match status" value="1"/>
</dbReference>
<keyword evidence="2" id="KW-0378">Hydrolase</keyword>
<dbReference type="AlphaFoldDB" id="A0A6P2C263"/>
<dbReference type="RefSeq" id="WP_145856471.1">
    <property type="nucleotide sequence ID" value="NZ_RPFW01000004.1"/>
</dbReference>
<sequence>MTDVPAVLAKIDAGRLIELVQEVCRIPSVLGEEGPLAAFLHDVMRESGFEATELQPVMGDRPNAIGELSFGAGPRVVFTGHMDTKPVSHGWTAAQPFSGELIDGKVYGHGIMDMKAALVCQIVAMEALRDSGLPLSGTLAMAAVSDHMGDQTGSIVYFDTHDADMAVLGELSDNEIFLGHRGRYYFDITVLGTSAHTCHKPLAVNANLLAAHAIIELDGSRLMPELDPQVAALFGPETFMSPGRVYGGLPPGGPSMIPDECVIRVDCRPQPGITTEQVRAEIDRCLAAAARRDPRFRASVELADVKSGYLAAAGDPVVTLMTDAVRSVRGTEPVHQVAGWLGDTASFGAKVPTVIFGPGGEPVYCPDEHLSVDDIIEATQVYAAFGANALAAGNDGTTA</sequence>
<dbReference type="Proteomes" id="UP000460272">
    <property type="component" value="Unassembled WGS sequence"/>
</dbReference>
<evidence type="ECO:0000313" key="4">
    <source>
        <dbReference type="EMBL" id="TVZ03573.1"/>
    </source>
</evidence>
<evidence type="ECO:0000256" key="1">
    <source>
        <dbReference type="ARBA" id="ARBA00022723"/>
    </source>
</evidence>
<dbReference type="EMBL" id="RPFW01000004">
    <property type="protein sequence ID" value="TVZ03573.1"/>
    <property type="molecule type" value="Genomic_DNA"/>
</dbReference>
<dbReference type="InterPro" id="IPR036264">
    <property type="entry name" value="Bact_exopeptidase_dim_dom"/>
</dbReference>
<dbReference type="InterPro" id="IPR011650">
    <property type="entry name" value="Peptidase_M20_dimer"/>
</dbReference>
<keyword evidence="1" id="KW-0479">Metal-binding</keyword>
<organism evidence="4 5">
    <name type="scientific">Trebonia kvetii</name>
    <dbReference type="NCBI Taxonomy" id="2480626"/>
    <lineage>
        <taxon>Bacteria</taxon>
        <taxon>Bacillati</taxon>
        <taxon>Actinomycetota</taxon>
        <taxon>Actinomycetes</taxon>
        <taxon>Streptosporangiales</taxon>
        <taxon>Treboniaceae</taxon>
        <taxon>Trebonia</taxon>
    </lineage>
</organism>
<evidence type="ECO:0000259" key="3">
    <source>
        <dbReference type="Pfam" id="PF07687"/>
    </source>
</evidence>
<dbReference type="SUPFAM" id="SSF53187">
    <property type="entry name" value="Zn-dependent exopeptidases"/>
    <property type="match status" value="1"/>
</dbReference>
<dbReference type="SUPFAM" id="SSF55031">
    <property type="entry name" value="Bacterial exopeptidase dimerisation domain"/>
    <property type="match status" value="1"/>
</dbReference>
<evidence type="ECO:0000256" key="2">
    <source>
        <dbReference type="ARBA" id="ARBA00022801"/>
    </source>
</evidence>
<keyword evidence="5" id="KW-1185">Reference proteome</keyword>
<proteinExistence type="predicted"/>
<reference evidence="4 5" key="1">
    <citation type="submission" date="2018-11" db="EMBL/GenBank/DDBJ databases">
        <title>Trebonia kvetii gen.nov., sp.nov., a novel acidophilic actinobacterium, and proposal of the new actinobacterial family Treboniaceae fam. nov.</title>
        <authorList>
            <person name="Rapoport D."/>
            <person name="Sagova-Mareckova M."/>
            <person name="Sedlacek I."/>
            <person name="Provaznik J."/>
            <person name="Kralova S."/>
            <person name="Pavlinic D."/>
            <person name="Benes V."/>
            <person name="Kopecky J."/>
        </authorList>
    </citation>
    <scope>NUCLEOTIDE SEQUENCE [LARGE SCALE GENOMIC DNA]</scope>
    <source>
        <strain evidence="4 5">15Tr583</strain>
    </source>
</reference>
<feature type="domain" description="Peptidase M20 dimerisation" evidence="3">
    <location>
        <begin position="179"/>
        <end position="293"/>
    </location>
</feature>
<dbReference type="InterPro" id="IPR050072">
    <property type="entry name" value="Peptidase_M20A"/>
</dbReference>
<dbReference type="GO" id="GO:0046872">
    <property type="term" value="F:metal ion binding"/>
    <property type="evidence" value="ECO:0007669"/>
    <property type="project" value="UniProtKB-KW"/>
</dbReference>
<protein>
    <submittedName>
        <fullName evidence="4">M20 family peptidase</fullName>
    </submittedName>
</protein>
<comment type="caution">
    <text evidence="4">The sequence shown here is derived from an EMBL/GenBank/DDBJ whole genome shotgun (WGS) entry which is preliminary data.</text>
</comment>
<accession>A0A6P2C263</accession>
<dbReference type="Pfam" id="PF01546">
    <property type="entry name" value="Peptidase_M20"/>
    <property type="match status" value="1"/>
</dbReference>